<protein>
    <submittedName>
        <fullName evidence="2">Uncharacterized protein</fullName>
    </submittedName>
</protein>
<keyword evidence="1" id="KW-0812">Transmembrane</keyword>
<evidence type="ECO:0000256" key="1">
    <source>
        <dbReference type="SAM" id="Phobius"/>
    </source>
</evidence>
<proteinExistence type="predicted"/>
<gene>
    <name evidence="2" type="ORF">TOLI1172_LOCUS1825</name>
</gene>
<reference evidence="2" key="1">
    <citation type="submission" date="2021-01" db="EMBL/GenBank/DDBJ databases">
        <authorList>
            <person name="Corre E."/>
            <person name="Pelletier E."/>
            <person name="Niang G."/>
            <person name="Scheremetjew M."/>
            <person name="Finn R."/>
            <person name="Kale V."/>
            <person name="Holt S."/>
            <person name="Cochrane G."/>
            <person name="Meng A."/>
            <person name="Brown T."/>
            <person name="Cohen L."/>
        </authorList>
    </citation>
    <scope>NUCLEOTIDE SEQUENCE</scope>
    <source>
        <strain evidence="2">CCMP3278</strain>
    </source>
</reference>
<dbReference type="EMBL" id="HBFP01002540">
    <property type="protein sequence ID" value="CAD8817436.1"/>
    <property type="molecule type" value="Transcribed_RNA"/>
</dbReference>
<keyword evidence="1" id="KW-0472">Membrane</keyword>
<keyword evidence="1" id="KW-1133">Transmembrane helix</keyword>
<feature type="transmembrane region" description="Helical" evidence="1">
    <location>
        <begin position="266"/>
        <end position="286"/>
    </location>
</feature>
<name>A0A7S1EQB8_9RHOD</name>
<accession>A0A7S1EQB8</accession>
<organism evidence="2">
    <name type="scientific">Timspurckia oligopyrenoides</name>
    <dbReference type="NCBI Taxonomy" id="708627"/>
    <lineage>
        <taxon>Eukaryota</taxon>
        <taxon>Rhodophyta</taxon>
        <taxon>Bangiophyceae</taxon>
        <taxon>Porphyridiales</taxon>
        <taxon>Porphyridiaceae</taxon>
        <taxon>Timspurckia</taxon>
    </lineage>
</organism>
<dbReference type="AlphaFoldDB" id="A0A7S1EQB8"/>
<sequence>MYRLSNNFEFCFGNCVRNRRVREDNIVLEMDMKESVAETSAAVNETVESVAAKGEEVAENVQSEVKSTVGPVSAKVQEIYEQHVSGKYEDFKKCYPQAKDTLEQAERVVVSAVSTVTEQSDRLVEDLDKRIHKQYETKLKGTVDSVSETVDSVRSVVVEEANRKEVVEVRSSVKKLWDSVLALISMYIIRGINWCDNFVDDKLPSTSTIDKVKSAVKSDVNGEESVVEQFVQLCEKVWLRSYSRLATKAKMEPKEVRLRKSNVEDIVLSVMYAYLVICVGFLTMGIEKGKVYDGVLSGPVHIVSSVAENGMEIVRPMLPGTNVKTE</sequence>
<evidence type="ECO:0000313" key="2">
    <source>
        <dbReference type="EMBL" id="CAD8817436.1"/>
    </source>
</evidence>